<dbReference type="eggNOG" id="COG1136">
    <property type="taxonomic scope" value="Bacteria"/>
</dbReference>
<dbReference type="Pfam" id="PF00005">
    <property type="entry name" value="ABC_tran"/>
    <property type="match status" value="1"/>
</dbReference>
<dbReference type="SUPFAM" id="SSF52540">
    <property type="entry name" value="P-loop containing nucleoside triphosphate hydrolases"/>
    <property type="match status" value="1"/>
</dbReference>
<name>A7B614_MEDG7</name>
<organism evidence="6 7">
    <name type="scientific">Mediterraneibacter gnavus (strain ATCC 29149 / DSM 114966 / JCM 6515 / VPI C7-9)</name>
    <name type="common">Ruminococcus gnavus</name>
    <dbReference type="NCBI Taxonomy" id="411470"/>
    <lineage>
        <taxon>Bacteria</taxon>
        <taxon>Bacillati</taxon>
        <taxon>Bacillota</taxon>
        <taxon>Clostridia</taxon>
        <taxon>Lachnospirales</taxon>
        <taxon>Lachnospiraceae</taxon>
        <taxon>Mediterraneibacter</taxon>
    </lineage>
</organism>
<evidence type="ECO:0000313" key="6">
    <source>
        <dbReference type="EMBL" id="EDN76566.1"/>
    </source>
</evidence>
<evidence type="ECO:0000256" key="2">
    <source>
        <dbReference type="ARBA" id="ARBA00022448"/>
    </source>
</evidence>
<evidence type="ECO:0000256" key="3">
    <source>
        <dbReference type="ARBA" id="ARBA00022741"/>
    </source>
</evidence>
<evidence type="ECO:0000259" key="5">
    <source>
        <dbReference type="PROSITE" id="PS50893"/>
    </source>
</evidence>
<feature type="domain" description="ABC transporter" evidence="5">
    <location>
        <begin position="25"/>
        <end position="264"/>
    </location>
</feature>
<dbReference type="Gene3D" id="3.40.50.300">
    <property type="entry name" value="P-loop containing nucleotide triphosphate hydrolases"/>
    <property type="match status" value="1"/>
</dbReference>
<dbReference type="SMART" id="SM00382">
    <property type="entry name" value="AAA"/>
    <property type="match status" value="1"/>
</dbReference>
<dbReference type="AlphaFoldDB" id="A7B614"/>
<evidence type="ECO:0000256" key="4">
    <source>
        <dbReference type="ARBA" id="ARBA00022840"/>
    </source>
</evidence>
<reference evidence="6 7" key="2">
    <citation type="submission" date="2007-06" db="EMBL/GenBank/DDBJ databases">
        <title>Draft genome sequence of Ruminococcus gnavus (ATCC 29149).</title>
        <authorList>
            <person name="Sudarsanam P."/>
            <person name="Ley R."/>
            <person name="Guruge J."/>
            <person name="Turnbaugh P.J."/>
            <person name="Mahowald M."/>
            <person name="Liep D."/>
            <person name="Gordon J."/>
        </authorList>
    </citation>
    <scope>NUCLEOTIDE SEQUENCE [LARGE SCALE GENOMIC DNA]</scope>
    <source>
        <strain evidence="6 7">ATCC 29149</strain>
    </source>
</reference>
<keyword evidence="2" id="KW-0813">Transport</keyword>
<dbReference type="EMBL" id="AAYG02000027">
    <property type="protein sequence ID" value="EDN76566.1"/>
    <property type="molecule type" value="Genomic_DNA"/>
</dbReference>
<keyword evidence="3" id="KW-0547">Nucleotide-binding</keyword>
<protein>
    <submittedName>
        <fullName evidence="6">ABC transporter, ATP-binding protein</fullName>
    </submittedName>
</protein>
<dbReference type="InterPro" id="IPR017911">
    <property type="entry name" value="MacB-like_ATP-bd"/>
</dbReference>
<accession>A7B614</accession>
<proteinExistence type="inferred from homology"/>
<evidence type="ECO:0000313" key="7">
    <source>
        <dbReference type="Proteomes" id="UP000004410"/>
    </source>
</evidence>
<dbReference type="CDD" id="cd03255">
    <property type="entry name" value="ABC_MJ0796_LolCDE_FtsE"/>
    <property type="match status" value="1"/>
</dbReference>
<dbReference type="PROSITE" id="PS50893">
    <property type="entry name" value="ABC_TRANSPORTER_2"/>
    <property type="match status" value="1"/>
</dbReference>
<keyword evidence="4 6" id="KW-0067">ATP-binding</keyword>
<dbReference type="FunFam" id="3.40.50.300:FF:000032">
    <property type="entry name" value="Export ABC transporter ATP-binding protein"/>
    <property type="match status" value="1"/>
</dbReference>
<dbReference type="GO" id="GO:0022857">
    <property type="term" value="F:transmembrane transporter activity"/>
    <property type="evidence" value="ECO:0007669"/>
    <property type="project" value="UniProtKB-ARBA"/>
</dbReference>
<evidence type="ECO:0000256" key="1">
    <source>
        <dbReference type="ARBA" id="ARBA00005417"/>
    </source>
</evidence>
<dbReference type="GO" id="GO:0098796">
    <property type="term" value="C:membrane protein complex"/>
    <property type="evidence" value="ECO:0007669"/>
    <property type="project" value="UniProtKB-ARBA"/>
</dbReference>
<dbReference type="GO" id="GO:0016887">
    <property type="term" value="F:ATP hydrolysis activity"/>
    <property type="evidence" value="ECO:0007669"/>
    <property type="project" value="InterPro"/>
</dbReference>
<dbReference type="PaxDb" id="411470-RUMGNA_03025"/>
<dbReference type="PANTHER" id="PTHR42798:SF7">
    <property type="entry name" value="ALPHA-D-RIBOSE 1-METHYLPHOSPHONATE 5-TRIPHOSPHATE SYNTHASE SUBUNIT PHNL"/>
    <property type="match status" value="1"/>
</dbReference>
<sequence length="277" mass="31148">MFFIHDTAYNILITKGRDIMSRTILEIESLYKTYGEKENAAEALRGISFQVYQGEFLGIMGSSGSGKTTLLNCIASVLRPTRGRILLKGQDIGMYTDAQLAAYRGRQIGYLFQQFELLDNLTGGENILLPAQIHKMPEKESRKRMQKLAEYFEIEEVLEKFPNQMSGGQKQRVAALRALLLHPQIVLADEPTGALDSRSARSLMEQLSGVNREDEAAVLMVTHDAQAASFCSRILFIQDGKVFHELRKRVGEETNREFYERILSVMAQLGGGSNYVL</sequence>
<dbReference type="Proteomes" id="UP000004410">
    <property type="component" value="Unassembled WGS sequence"/>
</dbReference>
<dbReference type="InterPro" id="IPR003439">
    <property type="entry name" value="ABC_transporter-like_ATP-bd"/>
</dbReference>
<comment type="caution">
    <text evidence="6">The sequence shown here is derived from an EMBL/GenBank/DDBJ whole genome shotgun (WGS) entry which is preliminary data.</text>
</comment>
<dbReference type="PANTHER" id="PTHR42798">
    <property type="entry name" value="LIPOPROTEIN-RELEASING SYSTEM ATP-BINDING PROTEIN LOLD"/>
    <property type="match status" value="1"/>
</dbReference>
<gene>
    <name evidence="6" type="ORF">RUMGNA_03025</name>
</gene>
<dbReference type="InterPro" id="IPR027417">
    <property type="entry name" value="P-loop_NTPase"/>
</dbReference>
<dbReference type="GO" id="GO:0005524">
    <property type="term" value="F:ATP binding"/>
    <property type="evidence" value="ECO:0007669"/>
    <property type="project" value="UniProtKB-KW"/>
</dbReference>
<comment type="similarity">
    <text evidence="1">Belongs to the ABC transporter superfamily.</text>
</comment>
<dbReference type="InterPro" id="IPR003593">
    <property type="entry name" value="AAA+_ATPase"/>
</dbReference>
<reference evidence="6 7" key="1">
    <citation type="submission" date="2007-04" db="EMBL/GenBank/DDBJ databases">
        <authorList>
            <person name="Fulton L."/>
            <person name="Clifton S."/>
            <person name="Fulton B."/>
            <person name="Xu J."/>
            <person name="Minx P."/>
            <person name="Pepin K.H."/>
            <person name="Johnson M."/>
            <person name="Thiruvilangam P."/>
            <person name="Bhonagiri V."/>
            <person name="Nash W.E."/>
            <person name="Mardis E.R."/>
            <person name="Wilson R.K."/>
        </authorList>
    </citation>
    <scope>NUCLEOTIDE SEQUENCE [LARGE SCALE GENOMIC DNA]</scope>
    <source>
        <strain evidence="6 7">ATCC 29149</strain>
    </source>
</reference>